<dbReference type="SUPFAM" id="SSF53213">
    <property type="entry name" value="LigB-like"/>
    <property type="match status" value="1"/>
</dbReference>
<proteinExistence type="inferred from homology"/>
<dbReference type="PANTHER" id="PTHR30096:SF1">
    <property type="entry name" value="AROMATIC RING-OPENING DIOXYGENASE FAMILY PROTEIN (AFU_ORTHOLOGUE AFUA_7G00640)"/>
    <property type="match status" value="1"/>
</dbReference>
<keyword evidence="4" id="KW-0862">Zinc</keyword>
<keyword evidence="5" id="KW-0560">Oxidoreductase</keyword>
<dbReference type="PIRSF" id="PIRSF006157">
    <property type="entry name" value="Doxgns_DODA"/>
    <property type="match status" value="1"/>
</dbReference>
<evidence type="ECO:0000256" key="5">
    <source>
        <dbReference type="ARBA" id="ARBA00023002"/>
    </source>
</evidence>
<comment type="cofactor">
    <cofactor evidence="1">
        <name>Zn(2+)</name>
        <dbReference type="ChEBI" id="CHEBI:29105"/>
    </cofactor>
</comment>
<dbReference type="PANTHER" id="PTHR30096">
    <property type="entry name" value="4,5-DOPA DIOXYGENASE EXTRADIOL-LIKE PROTEIN"/>
    <property type="match status" value="1"/>
</dbReference>
<evidence type="ECO:0000256" key="4">
    <source>
        <dbReference type="ARBA" id="ARBA00022833"/>
    </source>
</evidence>
<evidence type="ECO:0000259" key="6">
    <source>
        <dbReference type="Pfam" id="PF02900"/>
    </source>
</evidence>
<organism evidence="7 8">
    <name type="scientific">Exophiala sideris</name>
    <dbReference type="NCBI Taxonomy" id="1016849"/>
    <lineage>
        <taxon>Eukaryota</taxon>
        <taxon>Fungi</taxon>
        <taxon>Dikarya</taxon>
        <taxon>Ascomycota</taxon>
        <taxon>Pezizomycotina</taxon>
        <taxon>Eurotiomycetes</taxon>
        <taxon>Chaetothyriomycetidae</taxon>
        <taxon>Chaetothyriales</taxon>
        <taxon>Herpotrichiellaceae</taxon>
        <taxon>Exophiala</taxon>
    </lineage>
</organism>
<dbReference type="InterPro" id="IPR014436">
    <property type="entry name" value="Extradiol_dOase_DODA"/>
</dbReference>
<evidence type="ECO:0000256" key="3">
    <source>
        <dbReference type="ARBA" id="ARBA00022723"/>
    </source>
</evidence>
<accession>A0ABR0J2F5</accession>
<evidence type="ECO:0000313" key="7">
    <source>
        <dbReference type="EMBL" id="KAK5054923.1"/>
    </source>
</evidence>
<dbReference type="Gene3D" id="3.40.830.10">
    <property type="entry name" value="LigB-like"/>
    <property type="match status" value="1"/>
</dbReference>
<evidence type="ECO:0000256" key="2">
    <source>
        <dbReference type="ARBA" id="ARBA00007581"/>
    </source>
</evidence>
<comment type="caution">
    <text evidence="7">The sequence shown here is derived from an EMBL/GenBank/DDBJ whole genome shotgun (WGS) entry which is preliminary data.</text>
</comment>
<dbReference type="Proteomes" id="UP001345691">
    <property type="component" value="Unassembled WGS sequence"/>
</dbReference>
<gene>
    <name evidence="7" type="ORF">LTR69_008491</name>
</gene>
<protein>
    <recommendedName>
        <fullName evidence="6">Extradiol ring-cleavage dioxygenase class III enzyme subunit B domain-containing protein</fullName>
    </recommendedName>
</protein>
<name>A0ABR0J2F5_9EURO</name>
<dbReference type="InterPro" id="IPR004183">
    <property type="entry name" value="Xdiol_dOase_suB"/>
</dbReference>
<comment type="similarity">
    <text evidence="2">Belongs to the DODA-type extradiol aromatic ring-opening dioxygenase family.</text>
</comment>
<dbReference type="EMBL" id="JAVRRF010000021">
    <property type="protein sequence ID" value="KAK5054923.1"/>
    <property type="molecule type" value="Genomic_DNA"/>
</dbReference>
<evidence type="ECO:0000256" key="1">
    <source>
        <dbReference type="ARBA" id="ARBA00001947"/>
    </source>
</evidence>
<sequence length="287" mass="32353">MGSVSNKKATPVFLFAHGSTMMLGEESEPARIWESVGKEALRRGIKRIVMMGAHWDTQGDFVDVAMNPNGKLLPVGSVRDDRYLPYKMVADLEGGQRVIDLLQAAGIKARANRNFDWIHDTFLVIIRMFPKCLPLPTTIVSMNARYDPHFHLKIGAALRPLRYEDTLIIGSGGSVHNLYQNHFNQMIKYRDNFAQPIAPGKWALEFRQAVEDVVTQNTGPELRRAMTRLMKHPRYKEAHGTDDHWMASLFAAGAAGGYDDVGPNVMMGECWELVNMCNTQYQLGSWD</sequence>
<keyword evidence="3" id="KW-0479">Metal-binding</keyword>
<dbReference type="Pfam" id="PF02900">
    <property type="entry name" value="LigB"/>
    <property type="match status" value="1"/>
</dbReference>
<keyword evidence="8" id="KW-1185">Reference proteome</keyword>
<evidence type="ECO:0000313" key="8">
    <source>
        <dbReference type="Proteomes" id="UP001345691"/>
    </source>
</evidence>
<reference evidence="7 8" key="1">
    <citation type="submission" date="2023-08" db="EMBL/GenBank/DDBJ databases">
        <title>Black Yeasts Isolated from many extreme environments.</title>
        <authorList>
            <person name="Coleine C."/>
            <person name="Stajich J.E."/>
            <person name="Selbmann L."/>
        </authorList>
    </citation>
    <scope>NUCLEOTIDE SEQUENCE [LARGE SCALE GENOMIC DNA]</scope>
    <source>
        <strain evidence="7 8">CCFEE 6328</strain>
    </source>
</reference>
<dbReference type="CDD" id="cd07363">
    <property type="entry name" value="45_DOPA_Dioxygenase"/>
    <property type="match status" value="1"/>
</dbReference>
<feature type="domain" description="Extradiol ring-cleavage dioxygenase class III enzyme subunit B" evidence="6">
    <location>
        <begin position="13"/>
        <end position="257"/>
    </location>
</feature>